<name>A0A0S1SUA1_9BACT</name>
<dbReference type="GO" id="GO:0007166">
    <property type="term" value="P:cell surface receptor signaling pathway"/>
    <property type="evidence" value="ECO:0007669"/>
    <property type="project" value="TreeGrafter"/>
</dbReference>
<dbReference type="NCBIfam" id="TIGR02232">
    <property type="entry name" value="myxo_disulf_rpt"/>
    <property type="match status" value="7"/>
</dbReference>
<dbReference type="PANTHER" id="PTHR46130">
    <property type="entry name" value="LAMGL DOMAIN-CONTAINING PROTEIN"/>
    <property type="match status" value="1"/>
</dbReference>
<sequence>MRLLRLPPAAAKLWLLLFIFLASAFLAWQQGILVLPGSSDMLGQILPGTCGNRREDPGETCDPTIDYFVAPCPGQQACTMHCTCPSVSGVSSRSSSRSSSVASVVTVAAPHTVQVGAFIATIESMLRGYNGYFGDVQYILDPPARDNVNLPYWGAMMKFPVIVWNRGLADMTAADRYSFRLTPHFPEGYAANAFVFDHIASGTGCIAGLQECFAVEPITGCAVQGTQITCSIPLLPSGQARLIDIYFKTTSPDPCAHHEYGPGGSGFRSDFELINDGLGYTPASNYVETPLQCIYCGDGYANPSTYEVCDDGNRANGDGCSNTCQIEPGSECFKKPYLSAADEAEWMCWRCGDGVQGPLFTDCRPVPTLNWGFAVGTSREVCTTNGEECDDGNQIDGDGCTSLCKREICGDGVVNNGEQCDIGKRCDDIIFCDTRSCKMGEACRNLPYVGGGTRLQCTNDRRCYTDVDCAFTHCEARNVNGCTASCTAKPGWTCAGSPSTCAFTSCGNGALDAGTDEICDDGNKTAGDGCSPLCVVETDWICNNTPMPSTCEPWDACTDSDGGKDFATAGRGDGAARISGLDRHETIIDRCLSDKTLLEVFCSQPRGLPSTMTHICPYKCLGGMCLTEPSSVSSGASSHSSAAPFDNACTDSDGGKNYTVSGITRGGSRASSGLETVQGYTDYCESTTRLVESFCPASTGLPLTETITCPGFCAAGTCRSLASSSSGAQSSFGSQAGSFCANRLIETGEQCDDGNRLTGDGCGQTCQREPGWVCEGVPSVCGTLCGDGIRAGSEQCDDGDLVSGDGCSSACRTEQGVSSAASSFVIGMFPSSSSRSSSVSVLPRCGNGLLEGSEQCDTNHPCPGGGFCTASCSCTPRSSSRGSSQSSATTSVAGIALCSNGILDAGEQCEVGVTGCPSGYACHPSQCQCVLLSSVSSSSFSSVSSQASLCGNSILDAGEQCEVGAPCPAGRYCTYLCQCILLPGVTAQSSSLSSESALLAALSASSVTSSLSSFSASSMPLAACGDGVLDPGEQCERGLPCESGSFCAADCLCTPMPTAADSALSSASSAANVLCGNGFLEAGEQCDDGNIMYGDGCSVFCTLEHPADAPPSPVCGDGIIDDPEQCDDGNVTDEDGCSALCSIEEPVSSSSSSSQESSSLSSASSAGILPVIPAYPSAPVEQQIPDWGVSWIWAIGAIVGSILLTFVLLFVRVLRGRQ</sequence>
<organism evidence="5 6">
    <name type="scientific">Candidatus Peribacter riflensis</name>
    <dbReference type="NCBI Taxonomy" id="1735162"/>
    <lineage>
        <taxon>Bacteria</taxon>
        <taxon>Candidatus Peregrinibacteriota</taxon>
        <taxon>Candidatus Peribacteria</taxon>
        <taxon>Candidatus Peribacterales</taxon>
        <taxon>Candidatus Peribacteraceae</taxon>
        <taxon>Candidatus Peribacter</taxon>
    </lineage>
</organism>
<accession>A0A0S1SQ36</accession>
<proteinExistence type="predicted"/>
<feature type="transmembrane region" description="Helical" evidence="4">
    <location>
        <begin position="1191"/>
        <end position="1214"/>
    </location>
</feature>
<accession>A0A0S1SKU8</accession>
<dbReference type="GO" id="GO:0006508">
    <property type="term" value="P:proteolysis"/>
    <property type="evidence" value="ECO:0007669"/>
    <property type="project" value="TreeGrafter"/>
</dbReference>
<evidence type="ECO:0000256" key="1">
    <source>
        <dbReference type="ARBA" id="ARBA00022729"/>
    </source>
</evidence>
<keyword evidence="4" id="KW-0472">Membrane</keyword>
<evidence type="ECO:0000313" key="5">
    <source>
        <dbReference type="EMBL" id="ALM13508.1"/>
    </source>
</evidence>
<dbReference type="AlphaFoldDB" id="A0A0S1SUA1"/>
<reference evidence="6" key="1">
    <citation type="submission" date="2015-10" db="EMBL/GenBank/DDBJ databases">
        <title>Analysis of five complete genome sequences for members of the class Peribacteria in the recently recognized Peregrinibacteria bacterial phylum.</title>
        <authorList>
            <person name="Anantharaman K."/>
            <person name="Brown C.T."/>
            <person name="Burstein D."/>
            <person name="Castelle C.J."/>
            <person name="Probst A.J."/>
            <person name="Thomas B.C."/>
            <person name="Williams K.H."/>
            <person name="Banfield J.F."/>
        </authorList>
    </citation>
    <scope>NUCLEOTIDE SEQUENCE [LARGE SCALE GENOMIC DNA]</scope>
</reference>
<gene>
    <name evidence="5" type="ORF">PeribacterD1_0839</name>
</gene>
<keyword evidence="1" id="KW-0732">Signal</keyword>
<accession>A0A0S1SVP5</accession>
<dbReference type="EMBL" id="CP013065">
    <property type="protein sequence ID" value="ALM13508.1"/>
    <property type="molecule type" value="Genomic_DNA"/>
</dbReference>
<evidence type="ECO:0000256" key="2">
    <source>
        <dbReference type="ARBA" id="ARBA00022737"/>
    </source>
</evidence>
<protein>
    <recommendedName>
        <fullName evidence="7">DUF4215 domain-containing protein</fullName>
    </recommendedName>
</protein>
<keyword evidence="3" id="KW-1015">Disulfide bond</keyword>
<dbReference type="InterPro" id="IPR043543">
    <property type="entry name" value="PAPPA/PAPPA2"/>
</dbReference>
<accession>A0A0S1SUA1</accession>
<dbReference type="Proteomes" id="UP000069135">
    <property type="component" value="Chromosome"/>
</dbReference>
<evidence type="ECO:0000313" key="6">
    <source>
        <dbReference type="Proteomes" id="UP000069135"/>
    </source>
</evidence>
<keyword evidence="2" id="KW-0677">Repeat</keyword>
<reference evidence="5 6" key="2">
    <citation type="journal article" date="2016" name="PeerJ">
        <title>Analysis of five complete genome sequences for members of the class Peribacteria in the recently recognized Peregrinibacteria bacterial phylum.</title>
        <authorList>
            <person name="Anantharaman K."/>
            <person name="Brown C.T."/>
            <person name="Burstein D."/>
            <person name="Castelle C.J."/>
            <person name="Probst A.J."/>
            <person name="Thomas B.C."/>
            <person name="Williams K.H."/>
            <person name="Banfield J.F."/>
        </authorList>
    </citation>
    <scope>NUCLEOTIDE SEQUENCE [LARGE SCALE GENOMIC DNA]</scope>
    <source>
        <strain evidence="5">RIFOXYD1_FULL_PER-ii_59_16</strain>
    </source>
</reference>
<dbReference type="PATRIC" id="fig|1735161.3.peg.819"/>
<keyword evidence="4" id="KW-0812">Transmembrane</keyword>
<dbReference type="STRING" id="1735162.PeribacterB2_0841"/>
<dbReference type="PANTHER" id="PTHR46130:SF3">
    <property type="entry name" value="CHROMOSOME UNDETERMINED SCAFFOLD_33, WHOLE GENOME SHOTGUN SEQUENCE"/>
    <property type="match status" value="1"/>
</dbReference>
<evidence type="ECO:0000256" key="4">
    <source>
        <dbReference type="SAM" id="Phobius"/>
    </source>
</evidence>
<evidence type="ECO:0000256" key="3">
    <source>
        <dbReference type="ARBA" id="ARBA00023157"/>
    </source>
</evidence>
<dbReference type="GO" id="GO:0005615">
    <property type="term" value="C:extracellular space"/>
    <property type="evidence" value="ECO:0007669"/>
    <property type="project" value="TreeGrafter"/>
</dbReference>
<keyword evidence="4" id="KW-1133">Transmembrane helix</keyword>
<evidence type="ECO:0008006" key="7">
    <source>
        <dbReference type="Google" id="ProtNLM"/>
    </source>
</evidence>
<dbReference type="GO" id="GO:0004222">
    <property type="term" value="F:metalloendopeptidase activity"/>
    <property type="evidence" value="ECO:0007669"/>
    <property type="project" value="TreeGrafter"/>
</dbReference>
<dbReference type="InterPro" id="IPR011936">
    <property type="entry name" value="Myxo_disulph_rpt"/>
</dbReference>
<dbReference type="Pfam" id="PF13948">
    <property type="entry name" value="DUF4215"/>
    <property type="match status" value="3"/>
</dbReference>